<dbReference type="OrthoDB" id="8809825at2"/>
<evidence type="ECO:0000313" key="3">
    <source>
        <dbReference type="Proteomes" id="UP000265955"/>
    </source>
</evidence>
<reference evidence="3" key="1">
    <citation type="submission" date="2018-09" db="EMBL/GenBank/DDBJ databases">
        <authorList>
            <person name="Zhu H."/>
        </authorList>
    </citation>
    <scope>NUCLEOTIDE SEQUENCE [LARGE SCALE GENOMIC DNA]</scope>
    <source>
        <strain evidence="3">K1R23-30</strain>
    </source>
</reference>
<gene>
    <name evidence="2" type="ORF">D3871_24860</name>
</gene>
<feature type="domain" description="Hemerythrin-like" evidence="1">
    <location>
        <begin position="3"/>
        <end position="133"/>
    </location>
</feature>
<evidence type="ECO:0000259" key="1">
    <source>
        <dbReference type="Pfam" id="PF01814"/>
    </source>
</evidence>
<comment type="caution">
    <text evidence="2">The sequence shown here is derived from an EMBL/GenBank/DDBJ whole genome shotgun (WGS) entry which is preliminary data.</text>
</comment>
<keyword evidence="3" id="KW-1185">Reference proteome</keyword>
<name>A0A3A3FFR8_9BURK</name>
<dbReference type="Pfam" id="PF01814">
    <property type="entry name" value="Hemerythrin"/>
    <property type="match status" value="1"/>
</dbReference>
<dbReference type="AlphaFoldDB" id="A0A3A3FFR8"/>
<proteinExistence type="predicted"/>
<accession>A0A3A3FFR8</accession>
<dbReference type="EMBL" id="QYUO01000003">
    <property type="protein sequence ID" value="RJF91907.1"/>
    <property type="molecule type" value="Genomic_DNA"/>
</dbReference>
<organism evidence="2 3">
    <name type="scientific">Noviherbaspirillum saxi</name>
    <dbReference type="NCBI Taxonomy" id="2320863"/>
    <lineage>
        <taxon>Bacteria</taxon>
        <taxon>Pseudomonadati</taxon>
        <taxon>Pseudomonadota</taxon>
        <taxon>Betaproteobacteria</taxon>
        <taxon>Burkholderiales</taxon>
        <taxon>Oxalobacteraceae</taxon>
        <taxon>Noviherbaspirillum</taxon>
    </lineage>
</organism>
<dbReference type="InterPro" id="IPR012312">
    <property type="entry name" value="Hemerythrin-like"/>
</dbReference>
<evidence type="ECO:0000313" key="2">
    <source>
        <dbReference type="EMBL" id="RJF91907.1"/>
    </source>
</evidence>
<dbReference type="Proteomes" id="UP000265955">
    <property type="component" value="Unassembled WGS sequence"/>
</dbReference>
<protein>
    <submittedName>
        <fullName evidence="2">Hemerythrin domain-containing protein</fullName>
    </submittedName>
</protein>
<dbReference type="Gene3D" id="1.20.120.520">
    <property type="entry name" value="nmb1532 protein domain like"/>
    <property type="match status" value="1"/>
</dbReference>
<sequence>MNVEKFKKDHNEILALVAELRTITQAGIAKNADAIAQQIRTMSSVIKLHLAAEDRVLYPALAKSQNPAVAKVGERFQQEMGGIAAAYMEFAGKWTIGSKVSSNPEGFKEEANNLFKALHERIQKENQELYPLADQI</sequence>